<keyword evidence="1" id="KW-0732">Signal</keyword>
<feature type="signal peptide" evidence="1">
    <location>
        <begin position="1"/>
        <end position="19"/>
    </location>
</feature>
<sequence length="296" mass="32870">MLSGFKIILLTLSIAISICDNSHKKMLVVWGYPLVKNSQPEKVTSTWEECLLKCLQEDSCLLIHNTTSGCELFRFASLQYVANPKSPVNNHKIAVKTVLSTDTCPITPFADSSTYIYHDDDNYVYSTTITYSKAVLNFNYTTMRCPADTKFFQRSGVSVCLGIYSFSSNCGSHLDASVLCKSRDGVLSGPSSEEEYEYLLNASSKFTPNMPIWLDGNSLYTATQFIMEDWTSNGDVAYPYAPNSPSGMVPGFCLYMQQQVHDALCTINSWNGEESGCFRGAVCRFNATVIPPVNTF</sequence>
<dbReference type="PANTHER" id="PTHR47629">
    <property type="entry name" value="C-TYPE LECTIN-RELATED"/>
    <property type="match status" value="1"/>
</dbReference>
<reference evidence="4" key="1">
    <citation type="submission" date="2010-08" db="EMBL/GenBank/DDBJ databases">
        <authorList>
            <consortium name="Caenorhabditis japonica Sequencing Consortium"/>
            <person name="Wilson R.K."/>
        </authorList>
    </citation>
    <scope>NUCLEOTIDE SEQUENCE [LARGE SCALE GENOMIC DNA]</scope>
    <source>
        <strain evidence="4">DF5081</strain>
    </source>
</reference>
<organism evidence="3 4">
    <name type="scientific">Caenorhabditis japonica</name>
    <dbReference type="NCBI Taxonomy" id="281687"/>
    <lineage>
        <taxon>Eukaryota</taxon>
        <taxon>Metazoa</taxon>
        <taxon>Ecdysozoa</taxon>
        <taxon>Nematoda</taxon>
        <taxon>Chromadorea</taxon>
        <taxon>Rhabditida</taxon>
        <taxon>Rhabditina</taxon>
        <taxon>Rhabditomorpha</taxon>
        <taxon>Rhabditoidea</taxon>
        <taxon>Rhabditidae</taxon>
        <taxon>Peloderinae</taxon>
        <taxon>Caenorhabditis</taxon>
    </lineage>
</organism>
<dbReference type="InterPro" id="IPR016187">
    <property type="entry name" value="CTDL_fold"/>
</dbReference>
<feature type="chain" id="PRO_5035811246" evidence="1">
    <location>
        <begin position="20"/>
        <end position="296"/>
    </location>
</feature>
<dbReference type="CDD" id="cd00037">
    <property type="entry name" value="CLECT"/>
    <property type="match status" value="1"/>
</dbReference>
<dbReference type="InterPro" id="IPR016186">
    <property type="entry name" value="C-type_lectin-like/link_sf"/>
</dbReference>
<evidence type="ECO:0000313" key="4">
    <source>
        <dbReference type="Proteomes" id="UP000005237"/>
    </source>
</evidence>
<protein>
    <submittedName>
        <fullName evidence="3">CW domain-containing protein</fullName>
    </submittedName>
</protein>
<accession>A0A8R1I882</accession>
<dbReference type="AlphaFoldDB" id="A0A8R1I882"/>
<feature type="domain" description="PAN-3" evidence="2">
    <location>
        <begin position="9"/>
        <end position="140"/>
    </location>
</feature>
<dbReference type="Proteomes" id="UP000005237">
    <property type="component" value="Unassembled WGS sequence"/>
</dbReference>
<dbReference type="SMART" id="SM00605">
    <property type="entry name" value="CW"/>
    <property type="match status" value="1"/>
</dbReference>
<dbReference type="EnsemblMetazoa" id="CJA25958.1">
    <property type="protein sequence ID" value="CJA25958.1"/>
    <property type="gene ID" value="WBGene00181530"/>
</dbReference>
<name>A0A8R1I882_CAEJA</name>
<evidence type="ECO:0000313" key="3">
    <source>
        <dbReference type="EnsemblMetazoa" id="CJA25958.1"/>
    </source>
</evidence>
<evidence type="ECO:0000259" key="2">
    <source>
        <dbReference type="SMART" id="SM00605"/>
    </source>
</evidence>
<keyword evidence="4" id="KW-1185">Reference proteome</keyword>
<proteinExistence type="predicted"/>
<evidence type="ECO:0000256" key="1">
    <source>
        <dbReference type="SAM" id="SignalP"/>
    </source>
</evidence>
<dbReference type="SUPFAM" id="SSF56436">
    <property type="entry name" value="C-type lectin-like"/>
    <property type="match status" value="1"/>
</dbReference>
<dbReference type="PANTHER" id="PTHR47629:SF6">
    <property type="entry name" value="CW DOMAIN-CONTAINING PROTEIN-RELATED"/>
    <property type="match status" value="1"/>
</dbReference>
<dbReference type="Gene3D" id="3.10.100.10">
    <property type="entry name" value="Mannose-Binding Protein A, subunit A"/>
    <property type="match status" value="1"/>
</dbReference>
<dbReference type="InterPro" id="IPR006583">
    <property type="entry name" value="PAN-3_domain"/>
</dbReference>
<reference evidence="3" key="2">
    <citation type="submission" date="2022-06" db="UniProtKB">
        <authorList>
            <consortium name="EnsemblMetazoa"/>
        </authorList>
    </citation>
    <scope>IDENTIFICATION</scope>
    <source>
        <strain evidence="3">DF5081</strain>
    </source>
</reference>
<dbReference type="Pfam" id="PF08277">
    <property type="entry name" value="PAN_3"/>
    <property type="match status" value="1"/>
</dbReference>